<dbReference type="InParanoid" id="A0A3Q3EQ61"/>
<evidence type="ECO:0000313" key="1">
    <source>
        <dbReference type="Ensembl" id="ENSLBEP00000008277.1"/>
    </source>
</evidence>
<proteinExistence type="predicted"/>
<organism evidence="1 2">
    <name type="scientific">Labrus bergylta</name>
    <name type="common">ballan wrasse</name>
    <dbReference type="NCBI Taxonomy" id="56723"/>
    <lineage>
        <taxon>Eukaryota</taxon>
        <taxon>Metazoa</taxon>
        <taxon>Chordata</taxon>
        <taxon>Craniata</taxon>
        <taxon>Vertebrata</taxon>
        <taxon>Euteleostomi</taxon>
        <taxon>Actinopterygii</taxon>
        <taxon>Neopterygii</taxon>
        <taxon>Teleostei</taxon>
        <taxon>Neoteleostei</taxon>
        <taxon>Acanthomorphata</taxon>
        <taxon>Eupercaria</taxon>
        <taxon>Labriformes</taxon>
        <taxon>Labridae</taxon>
        <taxon>Labrus</taxon>
    </lineage>
</organism>
<reference evidence="1" key="2">
    <citation type="submission" date="2025-09" db="UniProtKB">
        <authorList>
            <consortium name="Ensembl"/>
        </authorList>
    </citation>
    <scope>IDENTIFICATION</scope>
</reference>
<sequence length="119" mass="13162">MLTKPFLAILISLVSLLPLYRLSLSLSCFLSDGLFSQPLRCRLRLVSPHLKTLLSGRVKGYGTVVQLQSNFSCGRDEITVYLGSSCVRCLSLGGNYCCTLRWVLVKKRRETVSALSSTS</sequence>
<dbReference type="Ensembl" id="ENSLBET00000008694.1">
    <property type="protein sequence ID" value="ENSLBEP00000008277.1"/>
    <property type="gene ID" value="ENSLBEG00000006400.1"/>
</dbReference>
<dbReference type="AlphaFoldDB" id="A0A3Q3EQ61"/>
<protein>
    <submittedName>
        <fullName evidence="1">Uncharacterized protein</fullName>
    </submittedName>
</protein>
<dbReference type="Proteomes" id="UP000261660">
    <property type="component" value="Unplaced"/>
</dbReference>
<evidence type="ECO:0000313" key="2">
    <source>
        <dbReference type="Proteomes" id="UP000261660"/>
    </source>
</evidence>
<reference evidence="1" key="1">
    <citation type="submission" date="2025-08" db="UniProtKB">
        <authorList>
            <consortium name="Ensembl"/>
        </authorList>
    </citation>
    <scope>IDENTIFICATION</scope>
</reference>
<keyword evidence="2" id="KW-1185">Reference proteome</keyword>
<accession>A0A3Q3EQ61</accession>
<name>A0A3Q3EQ61_9LABR</name>